<dbReference type="RefSeq" id="WP_150092526.1">
    <property type="nucleotide sequence ID" value="NZ_VWSF01000028.1"/>
</dbReference>
<dbReference type="Proteomes" id="UP000323426">
    <property type="component" value="Unassembled WGS sequence"/>
</dbReference>
<sequence>MNIFFTLVRAAIWGCCFLLFSCCDDADLKLKQPIKAWLPYNAKQEIKFKSQTGDTLIFLATTQEFNNKGNDKACGTYNIQTIQTTLTSSSDSTVQTIISVSHEVVVGIKVYNPVNQGTNLNIKFNTVSELFISDDFRDKYLLEVQMDGKTYQQVLHVYGERRTGNLFFADVLYAKNIGLIGFKTFDDKWYYLL</sequence>
<evidence type="ECO:0000313" key="3">
    <source>
        <dbReference type="Proteomes" id="UP000323426"/>
    </source>
</evidence>
<feature type="signal peptide" evidence="1">
    <location>
        <begin position="1"/>
        <end position="26"/>
    </location>
</feature>
<dbReference type="AlphaFoldDB" id="A0A5M6D0D0"/>
<keyword evidence="1" id="KW-0732">Signal</keyword>
<feature type="chain" id="PRO_5024386852" description="DUF4843 domain-containing protein" evidence="1">
    <location>
        <begin position="27"/>
        <end position="193"/>
    </location>
</feature>
<name>A0A5M6D0D0_9BACT</name>
<proteinExistence type="predicted"/>
<reference evidence="2 3" key="1">
    <citation type="submission" date="2019-09" db="EMBL/GenBank/DDBJ databases">
        <title>Genome sequence and assembly of Adhaeribacter sp.</title>
        <authorList>
            <person name="Chhetri G."/>
        </authorList>
    </citation>
    <scope>NUCLEOTIDE SEQUENCE [LARGE SCALE GENOMIC DNA]</scope>
    <source>
        <strain evidence="2 3">DK36</strain>
    </source>
</reference>
<protein>
    <recommendedName>
        <fullName evidence="4">DUF4843 domain-containing protein</fullName>
    </recommendedName>
</protein>
<evidence type="ECO:0000256" key="1">
    <source>
        <dbReference type="SAM" id="SignalP"/>
    </source>
</evidence>
<accession>A0A5M6D0D0</accession>
<dbReference type="EMBL" id="VWSF01000028">
    <property type="protein sequence ID" value="KAA5540140.1"/>
    <property type="molecule type" value="Genomic_DNA"/>
</dbReference>
<gene>
    <name evidence="2" type="ORF">F0145_23220</name>
</gene>
<evidence type="ECO:0008006" key="4">
    <source>
        <dbReference type="Google" id="ProtNLM"/>
    </source>
</evidence>
<comment type="caution">
    <text evidence="2">The sequence shown here is derived from an EMBL/GenBank/DDBJ whole genome shotgun (WGS) entry which is preliminary data.</text>
</comment>
<evidence type="ECO:0000313" key="2">
    <source>
        <dbReference type="EMBL" id="KAA5540140.1"/>
    </source>
</evidence>
<keyword evidence="3" id="KW-1185">Reference proteome</keyword>
<organism evidence="2 3">
    <name type="scientific">Adhaeribacter rhizoryzae</name>
    <dbReference type="NCBI Taxonomy" id="2607907"/>
    <lineage>
        <taxon>Bacteria</taxon>
        <taxon>Pseudomonadati</taxon>
        <taxon>Bacteroidota</taxon>
        <taxon>Cytophagia</taxon>
        <taxon>Cytophagales</taxon>
        <taxon>Hymenobacteraceae</taxon>
        <taxon>Adhaeribacter</taxon>
    </lineage>
</organism>